<feature type="region of interest" description="Disordered" evidence="1">
    <location>
        <begin position="48"/>
        <end position="101"/>
    </location>
</feature>
<gene>
    <name evidence="2" type="primary">WBGene00280373</name>
</gene>
<evidence type="ECO:0000313" key="3">
    <source>
        <dbReference type="Proteomes" id="UP000005239"/>
    </source>
</evidence>
<keyword evidence="3" id="KW-1185">Reference proteome</keyword>
<evidence type="ECO:0000256" key="1">
    <source>
        <dbReference type="SAM" id="MobiDB-lite"/>
    </source>
</evidence>
<proteinExistence type="predicted"/>
<accession>A0A8R1Z3N9</accession>
<dbReference type="Proteomes" id="UP000005239">
    <property type="component" value="Unassembled WGS sequence"/>
</dbReference>
<sequence>MHGRDELWLQQQQQQRLRVMDAERAATRVQKAKAVASRSTPAVVRLSEATGEQTTPAFGTHSTPTVVRPSEQTTPAFGSRSTTAVVRPNEARETTDVQATPPAFGIWRL</sequence>
<reference evidence="2" key="2">
    <citation type="submission" date="2022-06" db="UniProtKB">
        <authorList>
            <consortium name="EnsemblMetazoa"/>
        </authorList>
    </citation>
    <scope>IDENTIFICATION</scope>
    <source>
        <strain evidence="2">PS312</strain>
    </source>
</reference>
<feature type="compositionally biased region" description="Polar residues" evidence="1">
    <location>
        <begin position="50"/>
        <end position="84"/>
    </location>
</feature>
<dbReference type="EnsemblMetazoa" id="PPA42004.1">
    <property type="protein sequence ID" value="PPA42004.1"/>
    <property type="gene ID" value="WBGene00280373"/>
</dbReference>
<protein>
    <submittedName>
        <fullName evidence="2">Uncharacterized protein</fullName>
    </submittedName>
</protein>
<dbReference type="AlphaFoldDB" id="A0A8R1Z3N9"/>
<organism evidence="2 3">
    <name type="scientific">Pristionchus pacificus</name>
    <name type="common">Parasitic nematode worm</name>
    <dbReference type="NCBI Taxonomy" id="54126"/>
    <lineage>
        <taxon>Eukaryota</taxon>
        <taxon>Metazoa</taxon>
        <taxon>Ecdysozoa</taxon>
        <taxon>Nematoda</taxon>
        <taxon>Chromadorea</taxon>
        <taxon>Rhabditida</taxon>
        <taxon>Rhabditina</taxon>
        <taxon>Diplogasteromorpha</taxon>
        <taxon>Diplogasteroidea</taxon>
        <taxon>Neodiplogasteridae</taxon>
        <taxon>Pristionchus</taxon>
    </lineage>
</organism>
<reference evidence="3" key="1">
    <citation type="journal article" date="2008" name="Nat. Genet.">
        <title>The Pristionchus pacificus genome provides a unique perspective on nematode lifestyle and parasitism.</title>
        <authorList>
            <person name="Dieterich C."/>
            <person name="Clifton S.W."/>
            <person name="Schuster L.N."/>
            <person name="Chinwalla A."/>
            <person name="Delehaunty K."/>
            <person name="Dinkelacker I."/>
            <person name="Fulton L."/>
            <person name="Fulton R."/>
            <person name="Godfrey J."/>
            <person name="Minx P."/>
            <person name="Mitreva M."/>
            <person name="Roeseler W."/>
            <person name="Tian H."/>
            <person name="Witte H."/>
            <person name="Yang S.P."/>
            <person name="Wilson R.K."/>
            <person name="Sommer R.J."/>
        </authorList>
    </citation>
    <scope>NUCLEOTIDE SEQUENCE [LARGE SCALE GENOMIC DNA]</scope>
    <source>
        <strain evidence="3">PS312</strain>
    </source>
</reference>
<name>A0A8R1Z3N9_PRIPA</name>
<evidence type="ECO:0000313" key="2">
    <source>
        <dbReference type="EnsemblMetazoa" id="PPA42004.1"/>
    </source>
</evidence>